<gene>
    <name evidence="2" type="ORF">NCTC12264_00961</name>
</gene>
<name>A0A381EIL7_CAMUP</name>
<dbReference type="InterPro" id="IPR006157">
    <property type="entry name" value="FolB_dom"/>
</dbReference>
<sequence>MQSHIKIKLKFKCIIGILPKERVEKQKIIVKIKAKSDDFLDYTKVAKCVKANYKKQKFQTIEDSLNFMGANLKELFPQIFYLKITTFKPKILKNAKVGASRQFILTNLRGKNV</sequence>
<evidence type="ECO:0000313" key="3">
    <source>
        <dbReference type="Proteomes" id="UP000254161"/>
    </source>
</evidence>
<dbReference type="SMART" id="SM00905">
    <property type="entry name" value="FolB"/>
    <property type="match status" value="1"/>
</dbReference>
<evidence type="ECO:0000259" key="1">
    <source>
        <dbReference type="SMART" id="SM00905"/>
    </source>
</evidence>
<dbReference type="AlphaFoldDB" id="A0A381EIL7"/>
<protein>
    <submittedName>
        <fullName evidence="2">Dihydroneopterin aldolase</fullName>
        <ecNumber evidence="2">4.1.2.25</ecNumber>
    </submittedName>
</protein>
<keyword evidence="2" id="KW-0456">Lyase</keyword>
<dbReference type="Pfam" id="PF02152">
    <property type="entry name" value="FolB"/>
    <property type="match status" value="1"/>
</dbReference>
<dbReference type="Proteomes" id="UP000254161">
    <property type="component" value="Unassembled WGS sequence"/>
</dbReference>
<accession>A0A381EIL7</accession>
<dbReference type="GO" id="GO:0006760">
    <property type="term" value="P:folic acid-containing compound metabolic process"/>
    <property type="evidence" value="ECO:0007669"/>
    <property type="project" value="InterPro"/>
</dbReference>
<dbReference type="SUPFAM" id="SSF55620">
    <property type="entry name" value="Tetrahydrobiopterin biosynthesis enzymes-like"/>
    <property type="match status" value="1"/>
</dbReference>
<feature type="domain" description="Dihydroneopterin aldolase/epimerase" evidence="1">
    <location>
        <begin position="5"/>
        <end position="101"/>
    </location>
</feature>
<dbReference type="EC" id="4.1.2.25" evidence="2"/>
<dbReference type="GO" id="GO:0004150">
    <property type="term" value="F:dihydroneopterin aldolase activity"/>
    <property type="evidence" value="ECO:0007669"/>
    <property type="project" value="UniProtKB-EC"/>
</dbReference>
<dbReference type="InterPro" id="IPR043133">
    <property type="entry name" value="GTP-CH-I_C/QueF"/>
</dbReference>
<evidence type="ECO:0000313" key="2">
    <source>
        <dbReference type="EMBL" id="SUX26732.1"/>
    </source>
</evidence>
<dbReference type="EMBL" id="UFUZ01000001">
    <property type="protein sequence ID" value="SUX26732.1"/>
    <property type="molecule type" value="Genomic_DNA"/>
</dbReference>
<proteinExistence type="predicted"/>
<dbReference type="RefSeq" id="WP_115629966.1">
    <property type="nucleotide sequence ID" value="NZ_UFUZ01000001.1"/>
</dbReference>
<organism evidence="2 3">
    <name type="scientific">Campylobacter upsaliensis</name>
    <dbReference type="NCBI Taxonomy" id="28080"/>
    <lineage>
        <taxon>Bacteria</taxon>
        <taxon>Pseudomonadati</taxon>
        <taxon>Campylobacterota</taxon>
        <taxon>Epsilonproteobacteria</taxon>
        <taxon>Campylobacterales</taxon>
        <taxon>Campylobacteraceae</taxon>
        <taxon>Campylobacter</taxon>
    </lineage>
</organism>
<dbReference type="Gene3D" id="3.30.1130.10">
    <property type="match status" value="1"/>
</dbReference>
<reference evidence="2 3" key="1">
    <citation type="submission" date="2018-06" db="EMBL/GenBank/DDBJ databases">
        <authorList>
            <consortium name="Pathogen Informatics"/>
            <person name="Doyle S."/>
        </authorList>
    </citation>
    <scope>NUCLEOTIDE SEQUENCE [LARGE SCALE GENOMIC DNA]</scope>
    <source>
        <strain evidence="2 3">NCTC12264</strain>
    </source>
</reference>